<dbReference type="InterPro" id="IPR004358">
    <property type="entry name" value="Sig_transdc_His_kin-like_C"/>
</dbReference>
<dbReference type="SMART" id="SM00387">
    <property type="entry name" value="HATPase_c"/>
    <property type="match status" value="1"/>
</dbReference>
<dbReference type="InterPro" id="IPR005467">
    <property type="entry name" value="His_kinase_dom"/>
</dbReference>
<dbReference type="Gene3D" id="1.10.287.130">
    <property type="match status" value="1"/>
</dbReference>
<dbReference type="InterPro" id="IPR036097">
    <property type="entry name" value="HisK_dim/P_sf"/>
</dbReference>
<dbReference type="Gene3D" id="3.30.565.10">
    <property type="entry name" value="Histidine kinase-like ATPase, C-terminal domain"/>
    <property type="match status" value="1"/>
</dbReference>
<organism evidence="5 6">
    <name type="scientific">Pseudomonas meliae</name>
    <dbReference type="NCBI Taxonomy" id="86176"/>
    <lineage>
        <taxon>Bacteria</taxon>
        <taxon>Pseudomonadati</taxon>
        <taxon>Pseudomonadota</taxon>
        <taxon>Gammaproteobacteria</taxon>
        <taxon>Pseudomonadales</taxon>
        <taxon>Pseudomonadaceae</taxon>
        <taxon>Pseudomonas</taxon>
    </lineage>
</organism>
<dbReference type="InterPro" id="IPR003594">
    <property type="entry name" value="HATPase_dom"/>
</dbReference>
<dbReference type="InterPro" id="IPR003661">
    <property type="entry name" value="HisK_dim/P_dom"/>
</dbReference>
<dbReference type="CDD" id="cd00082">
    <property type="entry name" value="HisKA"/>
    <property type="match status" value="1"/>
</dbReference>
<comment type="catalytic activity">
    <reaction evidence="1">
        <text>ATP + protein L-histidine = ADP + protein N-phospho-L-histidine.</text>
        <dbReference type="EC" id="2.7.13.3"/>
    </reaction>
</comment>
<keyword evidence="3" id="KW-0597">Phosphoprotein</keyword>
<accession>A0A0P9V763</accession>
<comment type="caution">
    <text evidence="5">The sequence shown here is derived from an EMBL/GenBank/DDBJ whole genome shotgun (WGS) entry which is preliminary data.</text>
</comment>
<dbReference type="SUPFAM" id="SSF47384">
    <property type="entry name" value="Homodimeric domain of signal transducing histidine kinase"/>
    <property type="match status" value="1"/>
</dbReference>
<dbReference type="PROSITE" id="PS50109">
    <property type="entry name" value="HIS_KIN"/>
    <property type="match status" value="1"/>
</dbReference>
<evidence type="ECO:0000256" key="1">
    <source>
        <dbReference type="ARBA" id="ARBA00000085"/>
    </source>
</evidence>
<dbReference type="Proteomes" id="UP000050455">
    <property type="component" value="Unassembled WGS sequence"/>
</dbReference>
<dbReference type="GO" id="GO:0000155">
    <property type="term" value="F:phosphorelay sensor kinase activity"/>
    <property type="evidence" value="ECO:0007669"/>
    <property type="project" value="InterPro"/>
</dbReference>
<evidence type="ECO:0000313" key="6">
    <source>
        <dbReference type="Proteomes" id="UP000050455"/>
    </source>
</evidence>
<dbReference type="PATRIC" id="fig|86176.4.peg.3409"/>
<dbReference type="SUPFAM" id="SSF55874">
    <property type="entry name" value="ATPase domain of HSP90 chaperone/DNA topoisomerase II/histidine kinase"/>
    <property type="match status" value="1"/>
</dbReference>
<dbReference type="InterPro" id="IPR036890">
    <property type="entry name" value="HATPase_C_sf"/>
</dbReference>
<dbReference type="EC" id="2.7.13.3" evidence="2"/>
<dbReference type="Pfam" id="PF02518">
    <property type="entry name" value="HATPase_c"/>
    <property type="match status" value="1"/>
</dbReference>
<gene>
    <name evidence="5" type="ORF">ALO64_03074</name>
</gene>
<evidence type="ECO:0000313" key="5">
    <source>
        <dbReference type="EMBL" id="KPX94203.1"/>
    </source>
</evidence>
<proteinExistence type="predicted"/>
<keyword evidence="5" id="KW-0808">Transferase</keyword>
<dbReference type="PRINTS" id="PR00344">
    <property type="entry name" value="BCTRLSENSOR"/>
</dbReference>
<dbReference type="PANTHER" id="PTHR43547">
    <property type="entry name" value="TWO-COMPONENT HISTIDINE KINASE"/>
    <property type="match status" value="1"/>
</dbReference>
<keyword evidence="5" id="KW-0418">Kinase</keyword>
<dbReference type="AlphaFoldDB" id="A0A0P9V763"/>
<evidence type="ECO:0000256" key="2">
    <source>
        <dbReference type="ARBA" id="ARBA00012438"/>
    </source>
</evidence>
<dbReference type="SMART" id="SM00388">
    <property type="entry name" value="HisKA"/>
    <property type="match status" value="1"/>
</dbReference>
<name>A0A0P9V763_9PSED</name>
<sequence length="398" mass="43700">MVFNSPHESAIRGVHFRVLIAMRLSGFILENIEPIVLEWTDFARTMSTLGEPLDTKELRDHAEQMLRAIATDLRTDQSSQQQVEKSQGQVEVVSQEDTAAKSHAITRLMSGFTIDQVVSEFRALRASVIKQWMMRATSDTQQQMEDMIRFNEAIDQALAESISSYTGAVQASRNIFLGILGHDLRTPLSAILLGADVLLRTNDLGARPTKVASRIYSSVKRANQIVGDLLDFTRSQIGPGIPLKKTQTDIQPVCARIVDESRTVNPEADIHLTSNDPVIGNFGGDRLEQVFSNLIGNAIQHGNSRDPVEVTLAASDGTLQFTVHNTGSPIPEDVLPFIFNPMDRYSPEKMTDNGPYSSLGLGLFIVAKIVDAHGGRIEVTSKADLGTTFAVFIPLNAE</sequence>
<dbReference type="EMBL" id="LJQT01000068">
    <property type="protein sequence ID" value="KPX94203.1"/>
    <property type="molecule type" value="Genomic_DNA"/>
</dbReference>
<evidence type="ECO:0000259" key="4">
    <source>
        <dbReference type="PROSITE" id="PS50109"/>
    </source>
</evidence>
<dbReference type="CDD" id="cd00075">
    <property type="entry name" value="HATPase"/>
    <property type="match status" value="1"/>
</dbReference>
<feature type="domain" description="Histidine kinase" evidence="4">
    <location>
        <begin position="179"/>
        <end position="397"/>
    </location>
</feature>
<protein>
    <recommendedName>
        <fullName evidence="2">histidine kinase</fullName>
        <ecNumber evidence="2">2.7.13.3</ecNumber>
    </recommendedName>
</protein>
<dbReference type="PANTHER" id="PTHR43547:SF2">
    <property type="entry name" value="HYBRID SIGNAL TRANSDUCTION HISTIDINE KINASE C"/>
    <property type="match status" value="1"/>
</dbReference>
<reference evidence="5 6" key="1">
    <citation type="submission" date="2015-09" db="EMBL/GenBank/DDBJ databases">
        <title>Genome announcement of multiple Pseudomonas syringae strains.</title>
        <authorList>
            <person name="Thakur S."/>
            <person name="Wang P.W."/>
            <person name="Gong Y."/>
            <person name="Weir B.S."/>
            <person name="Guttman D.S."/>
        </authorList>
    </citation>
    <scope>NUCLEOTIDE SEQUENCE [LARGE SCALE GENOMIC DNA]</scope>
    <source>
        <strain evidence="5 6">ICMP6289</strain>
    </source>
</reference>
<evidence type="ECO:0000256" key="3">
    <source>
        <dbReference type="ARBA" id="ARBA00022553"/>
    </source>
</evidence>
<dbReference type="Pfam" id="PF00512">
    <property type="entry name" value="HisKA"/>
    <property type="match status" value="1"/>
</dbReference>
<keyword evidence="6" id="KW-1185">Reference proteome</keyword>